<organism evidence="1 2">
    <name type="scientific">Symbiodinium microadriaticum</name>
    <name type="common">Dinoflagellate</name>
    <name type="synonym">Zooxanthella microadriatica</name>
    <dbReference type="NCBI Taxonomy" id="2951"/>
    <lineage>
        <taxon>Eukaryota</taxon>
        <taxon>Sar</taxon>
        <taxon>Alveolata</taxon>
        <taxon>Dinophyceae</taxon>
        <taxon>Suessiales</taxon>
        <taxon>Symbiodiniaceae</taxon>
        <taxon>Symbiodinium</taxon>
    </lineage>
</organism>
<reference evidence="1 2" key="1">
    <citation type="submission" date="2016-02" db="EMBL/GenBank/DDBJ databases">
        <title>Genome analysis of coral dinoflagellate symbionts highlights evolutionary adaptations to a symbiotic lifestyle.</title>
        <authorList>
            <person name="Aranda M."/>
            <person name="Li Y."/>
            <person name="Liew Y.J."/>
            <person name="Baumgarten S."/>
            <person name="Simakov O."/>
            <person name="Wilson M."/>
            <person name="Piel J."/>
            <person name="Ashoor H."/>
            <person name="Bougouffa S."/>
            <person name="Bajic V.B."/>
            <person name="Ryu T."/>
            <person name="Ravasi T."/>
            <person name="Bayer T."/>
            <person name="Micklem G."/>
            <person name="Kim H."/>
            <person name="Bhak J."/>
            <person name="Lajeunesse T.C."/>
            <person name="Voolstra C.R."/>
        </authorList>
    </citation>
    <scope>NUCLEOTIDE SEQUENCE [LARGE SCALE GENOMIC DNA]</scope>
    <source>
        <strain evidence="1 2">CCMP2467</strain>
    </source>
</reference>
<dbReference type="Proteomes" id="UP000186817">
    <property type="component" value="Unassembled WGS sequence"/>
</dbReference>
<protein>
    <submittedName>
        <fullName evidence="1">Uncharacterized protein</fullName>
    </submittedName>
</protein>
<accession>A0A1Q9E7L4</accession>
<keyword evidence="2" id="KW-1185">Reference proteome</keyword>
<dbReference type="AlphaFoldDB" id="A0A1Q9E7L4"/>
<comment type="caution">
    <text evidence="1">The sequence shown here is derived from an EMBL/GenBank/DDBJ whole genome shotgun (WGS) entry which is preliminary data.</text>
</comment>
<dbReference type="EMBL" id="LSRX01000237">
    <property type="protein sequence ID" value="OLQ03402.1"/>
    <property type="molecule type" value="Genomic_DNA"/>
</dbReference>
<dbReference type="OrthoDB" id="409028at2759"/>
<name>A0A1Q9E7L4_SYMMI</name>
<gene>
    <name evidence="1" type="ORF">AK812_SmicGene13648</name>
</gene>
<evidence type="ECO:0000313" key="2">
    <source>
        <dbReference type="Proteomes" id="UP000186817"/>
    </source>
</evidence>
<evidence type="ECO:0000313" key="1">
    <source>
        <dbReference type="EMBL" id="OLQ03402.1"/>
    </source>
</evidence>
<proteinExistence type="predicted"/>
<sequence length="126" mass="14777">MSAASIGCNSHGLRKGLYWVACTHSAKKWHERLHKLTNAVHTEQKKRLDELKQHKKKEEAHGQKMLGLFVRMRKEREHMAAMAEKRCLSCDEKKLLAYWMRKEARRLGRNIAHEYKLSSTGHDLTK</sequence>